<reference evidence="1 2" key="1">
    <citation type="submission" date="2018-05" db="EMBL/GenBank/DDBJ databases">
        <title>Complete Genome Sequence of Methylobacterium sp. 17Sr1-43.</title>
        <authorList>
            <person name="Srinivasan S."/>
        </authorList>
    </citation>
    <scope>NUCLEOTIDE SEQUENCE [LARGE SCALE GENOMIC DNA]</scope>
    <source>
        <strain evidence="1 2">17Sr1-43</strain>
    </source>
</reference>
<dbReference type="KEGG" id="meti:DK427_22260"/>
<accession>A0A2U8W102</accession>
<dbReference type="SUPFAM" id="SSF143744">
    <property type="entry name" value="GlcG-like"/>
    <property type="match status" value="1"/>
</dbReference>
<keyword evidence="2" id="KW-1185">Reference proteome</keyword>
<dbReference type="Gene3D" id="3.30.450.150">
    <property type="entry name" value="Haem-degrading domain"/>
    <property type="match status" value="1"/>
</dbReference>
<dbReference type="EMBL" id="CP029551">
    <property type="protein sequence ID" value="AWN39170.1"/>
    <property type="molecule type" value="Genomic_DNA"/>
</dbReference>
<evidence type="ECO:0000313" key="2">
    <source>
        <dbReference type="Proteomes" id="UP000246058"/>
    </source>
</evidence>
<protein>
    <submittedName>
        <fullName evidence="1">GlcG protein</fullName>
    </submittedName>
</protein>
<dbReference type="RefSeq" id="WP_109954322.1">
    <property type="nucleotide sequence ID" value="NZ_CP029551.1"/>
</dbReference>
<dbReference type="AlphaFoldDB" id="A0A2U8W102"/>
<proteinExistence type="predicted"/>
<gene>
    <name evidence="1" type="ORF">DK427_22260</name>
</gene>
<dbReference type="InterPro" id="IPR052517">
    <property type="entry name" value="GlcG_carb_metab_protein"/>
</dbReference>
<organism evidence="1 2">
    <name type="scientific">Methylobacterium radiodurans</name>
    <dbReference type="NCBI Taxonomy" id="2202828"/>
    <lineage>
        <taxon>Bacteria</taxon>
        <taxon>Pseudomonadati</taxon>
        <taxon>Pseudomonadota</taxon>
        <taxon>Alphaproteobacteria</taxon>
        <taxon>Hyphomicrobiales</taxon>
        <taxon>Methylobacteriaceae</taxon>
        <taxon>Methylobacterium</taxon>
    </lineage>
</organism>
<name>A0A2U8W102_9HYPH</name>
<dbReference type="Proteomes" id="UP000246058">
    <property type="component" value="Chromosome"/>
</dbReference>
<dbReference type="PANTHER" id="PTHR34309:SF10">
    <property type="entry name" value="SLR1406 PROTEIN"/>
    <property type="match status" value="1"/>
</dbReference>
<dbReference type="InterPro" id="IPR038084">
    <property type="entry name" value="PduO/GlcC-like_sf"/>
</dbReference>
<sequence length="145" mass="14459">MIDLTLDAARTIVAATLAAARARGLQPLAVVAYDARGSLKCVQVEDGTSLRRAEVAMGKANGALALGLGSRALHKRAEVQAYFLTAVAEVAGPAGLVPVPGGVLIRARDGRLLGAVGVSGDTSDNDEACAVAGIEAAGLVPETGA</sequence>
<evidence type="ECO:0000313" key="1">
    <source>
        <dbReference type="EMBL" id="AWN39170.1"/>
    </source>
</evidence>
<dbReference type="Pfam" id="PF03928">
    <property type="entry name" value="HbpS-like"/>
    <property type="match status" value="1"/>
</dbReference>
<dbReference type="PANTHER" id="PTHR34309">
    <property type="entry name" value="SLR1406 PROTEIN"/>
    <property type="match status" value="1"/>
</dbReference>
<dbReference type="InterPro" id="IPR005624">
    <property type="entry name" value="PduO/GlcC-like"/>
</dbReference>
<dbReference type="OrthoDB" id="9815788at2"/>